<evidence type="ECO:0000313" key="1">
    <source>
        <dbReference type="Proteomes" id="UP000008854"/>
    </source>
</evidence>
<proteinExistence type="predicted"/>
<dbReference type="WBParaSite" id="Smp_333230.1">
    <property type="protein sequence ID" value="Smp_333230.1"/>
    <property type="gene ID" value="Smp_333230"/>
</dbReference>
<dbReference type="AlphaFoldDB" id="A0A5K4FA00"/>
<organism evidence="1 2">
    <name type="scientific">Schistosoma mansoni</name>
    <name type="common">Blood fluke</name>
    <dbReference type="NCBI Taxonomy" id="6183"/>
    <lineage>
        <taxon>Eukaryota</taxon>
        <taxon>Metazoa</taxon>
        <taxon>Spiralia</taxon>
        <taxon>Lophotrochozoa</taxon>
        <taxon>Platyhelminthes</taxon>
        <taxon>Trematoda</taxon>
        <taxon>Digenea</taxon>
        <taxon>Strigeidida</taxon>
        <taxon>Schistosomatoidea</taxon>
        <taxon>Schistosomatidae</taxon>
        <taxon>Schistosoma</taxon>
    </lineage>
</organism>
<name>A0A5K4FA00_SCHMA</name>
<keyword evidence="1" id="KW-1185">Reference proteome</keyword>
<dbReference type="Proteomes" id="UP000008854">
    <property type="component" value="Unassembled WGS sequence"/>
</dbReference>
<reference evidence="2" key="2">
    <citation type="submission" date="2019-11" db="UniProtKB">
        <authorList>
            <consortium name="WormBaseParasite"/>
        </authorList>
    </citation>
    <scope>IDENTIFICATION</scope>
    <source>
        <strain evidence="2">Puerto Rican</strain>
    </source>
</reference>
<accession>A0A5K4FA00</accession>
<dbReference type="InParanoid" id="A0A5K4FA00"/>
<reference evidence="1" key="1">
    <citation type="journal article" date="2012" name="PLoS Negl. Trop. Dis.">
        <title>A systematically improved high quality genome and transcriptome of the human blood fluke Schistosoma mansoni.</title>
        <authorList>
            <person name="Protasio A.V."/>
            <person name="Tsai I.J."/>
            <person name="Babbage A."/>
            <person name="Nichol S."/>
            <person name="Hunt M."/>
            <person name="Aslett M.A."/>
            <person name="De Silva N."/>
            <person name="Velarde G.S."/>
            <person name="Anderson T.J."/>
            <person name="Clark R.C."/>
            <person name="Davidson C."/>
            <person name="Dillon G.P."/>
            <person name="Holroyd N.E."/>
            <person name="LoVerde P.T."/>
            <person name="Lloyd C."/>
            <person name="McQuillan J."/>
            <person name="Oliveira G."/>
            <person name="Otto T.D."/>
            <person name="Parker-Manuel S.J."/>
            <person name="Quail M.A."/>
            <person name="Wilson R.A."/>
            <person name="Zerlotini A."/>
            <person name="Dunne D.W."/>
            <person name="Berriman M."/>
        </authorList>
    </citation>
    <scope>NUCLEOTIDE SEQUENCE [LARGE SCALE GENOMIC DNA]</scope>
    <source>
        <strain evidence="1">Puerto Rican</strain>
    </source>
</reference>
<protein>
    <submittedName>
        <fullName evidence="2">Uncharacterized protein</fullName>
    </submittedName>
</protein>
<evidence type="ECO:0000313" key="2">
    <source>
        <dbReference type="WBParaSite" id="Smp_333230.1"/>
    </source>
</evidence>
<sequence>MCLATVHGVCKKSYAAFFIYGITYAN</sequence>